<dbReference type="Proteomes" id="UP000253922">
    <property type="component" value="Unassembled WGS sequence"/>
</dbReference>
<dbReference type="CDD" id="cd05233">
    <property type="entry name" value="SDR_c"/>
    <property type="match status" value="1"/>
</dbReference>
<dbReference type="PANTHER" id="PTHR43943">
    <property type="entry name" value="DEHYDROGENASE/REDUCTASE (SDR FAMILY) MEMBER 4"/>
    <property type="match status" value="1"/>
</dbReference>
<accession>A0A3D1JCW2</accession>
<dbReference type="Proteomes" id="UP000264141">
    <property type="component" value="Unassembled WGS sequence"/>
</dbReference>
<evidence type="ECO:0000256" key="2">
    <source>
        <dbReference type="RuleBase" id="RU000363"/>
    </source>
</evidence>
<evidence type="ECO:0000313" key="6">
    <source>
        <dbReference type="Proteomes" id="UP000264141"/>
    </source>
</evidence>
<reference evidence="4 6" key="3">
    <citation type="journal article" date="2018" name="Nat. Biotechnol.">
        <title>A standardized bacterial taxonomy based on genome phylogeny substantially revises the tree of life.</title>
        <authorList>
            <person name="Parks D.H."/>
            <person name="Chuvochina M."/>
            <person name="Waite D.W."/>
            <person name="Rinke C."/>
            <person name="Skarshewski A."/>
            <person name="Chaumeil P.A."/>
            <person name="Hugenholtz P."/>
        </authorList>
    </citation>
    <scope>NUCLEOTIDE SEQUENCE [LARGE SCALE GENOMIC DNA]</scope>
    <source>
        <strain evidence="4">UBA8781</strain>
    </source>
</reference>
<protein>
    <submittedName>
        <fullName evidence="3">Dehydrogenase related to short-chain alcohol dehydrogenases</fullName>
    </submittedName>
    <submittedName>
        <fullName evidence="4">SDR family NAD(P)-dependent oxidoreductase</fullName>
    </submittedName>
</protein>
<organism evidence="4 6">
    <name type="scientific">Anaerolinea thermolimosa</name>
    <dbReference type="NCBI Taxonomy" id="229919"/>
    <lineage>
        <taxon>Bacteria</taxon>
        <taxon>Bacillati</taxon>
        <taxon>Chloroflexota</taxon>
        <taxon>Anaerolineae</taxon>
        <taxon>Anaerolineales</taxon>
        <taxon>Anaerolineaceae</taxon>
        <taxon>Anaerolinea</taxon>
    </lineage>
</organism>
<dbReference type="PRINTS" id="PR00080">
    <property type="entry name" value="SDRFAMILY"/>
</dbReference>
<dbReference type="AlphaFoldDB" id="A0A3D1JCW2"/>
<dbReference type="PANTHER" id="PTHR43943:SF2">
    <property type="entry name" value="DEHYDROGENASE_REDUCTASE 4"/>
    <property type="match status" value="1"/>
</dbReference>
<dbReference type="Pfam" id="PF00106">
    <property type="entry name" value="adh_short"/>
    <property type="match status" value="1"/>
</dbReference>
<dbReference type="SUPFAM" id="SSF51735">
    <property type="entry name" value="NAD(P)-binding Rossmann-fold domains"/>
    <property type="match status" value="1"/>
</dbReference>
<dbReference type="OrthoDB" id="5786478at2"/>
<name>A0A3D1JCW2_9CHLR</name>
<reference evidence="5" key="2">
    <citation type="submission" date="2015-07" db="EMBL/GenBank/DDBJ databases">
        <title>Draft Genome Sequences of Anaerolinea thermolimosa IMO-1, Bellilinea caldifistulae GOMI-1, Leptolinea tardivitalis YMTK-2, Levilinea saccharolytica KIBI-1,Longilinea arvoryzae KOME-1, Previously Described as Members of the Anaerolineaceae (Chloroflexi).</title>
        <authorList>
            <person name="Sekiguchi Y."/>
            <person name="Ohashi A."/>
            <person name="Matsuura N."/>
            <person name="Tourlousse M.D."/>
        </authorList>
    </citation>
    <scope>NUCLEOTIDE SEQUENCE [LARGE SCALE GENOMIC DNA]</scope>
    <source>
        <strain evidence="5">IMO-1</strain>
    </source>
</reference>
<dbReference type="Gene3D" id="3.40.50.720">
    <property type="entry name" value="NAD(P)-binding Rossmann-like Domain"/>
    <property type="match status" value="1"/>
</dbReference>
<evidence type="ECO:0000313" key="3">
    <source>
        <dbReference type="EMBL" id="GAP08269.1"/>
    </source>
</evidence>
<evidence type="ECO:0000256" key="1">
    <source>
        <dbReference type="ARBA" id="ARBA00006484"/>
    </source>
</evidence>
<dbReference type="PRINTS" id="PR00081">
    <property type="entry name" value="GDHRDH"/>
</dbReference>
<dbReference type="InterPro" id="IPR002347">
    <property type="entry name" value="SDR_fam"/>
</dbReference>
<comment type="similarity">
    <text evidence="1 2">Belongs to the short-chain dehydrogenases/reductases (SDR) family.</text>
</comment>
<reference evidence="3" key="1">
    <citation type="journal article" date="2015" name="Genome Announc.">
        <title>Draft Genome Sequences of Anaerolinea thermolimosa IMO-1, Bellilinea caldifistulae GOMI-1, Leptolinea tardivitalis YMTK-2, Levilinea saccharolytica KIBI-1, Longilinea arvoryzae KOME-1, Previously Described as Members of the Class Anaerolineae (Chloroflexi).</title>
        <authorList>
            <person name="Matsuura N."/>
            <person name="Tourlousse M.D."/>
            <person name="Ohashi A."/>
            <person name="Hugenholtz P."/>
            <person name="Sekiguchi Y."/>
        </authorList>
    </citation>
    <scope>NUCLEOTIDE SEQUENCE</scope>
    <source>
        <strain evidence="3">IMO-1</strain>
    </source>
</reference>
<dbReference type="InterPro" id="IPR036291">
    <property type="entry name" value="NAD(P)-bd_dom_sf"/>
</dbReference>
<proteinExistence type="inferred from homology"/>
<keyword evidence="5" id="KW-1185">Reference proteome</keyword>
<evidence type="ECO:0000313" key="5">
    <source>
        <dbReference type="Proteomes" id="UP000253922"/>
    </source>
</evidence>
<evidence type="ECO:0000313" key="4">
    <source>
        <dbReference type="EMBL" id="HCE16419.1"/>
    </source>
</evidence>
<sequence>MSALLSGKVAVITGSSRGLGLSMAQRFAREGAAVVISSRGQQACQQAAEDLSRQGYAAAACACDVADPQQVEALADFAVRTFGRLDIWVNNAALSCAYGPTLAIDPREFERVTRTNILGTYYGSMTALRRFTAQGSGKLINLVGRGADRPAPFQNAYASSKIWVVWFTRALVEETRNRGVEVHLLNPGLMFTDLVGEVQAVEGFEDKLRPFETVLRMWGRPPELAAEKALWLASAATDGRTGQYINVLTPGVILSGLFREGLRRLFRRPQPGVDIHITTVPEFNGKQPH</sequence>
<dbReference type="RefSeq" id="WP_062195746.1">
    <property type="nucleotide sequence ID" value="NZ_DF967966.1"/>
</dbReference>
<dbReference type="EMBL" id="DF967966">
    <property type="protein sequence ID" value="GAP08269.1"/>
    <property type="molecule type" value="Genomic_DNA"/>
</dbReference>
<gene>
    <name evidence="3" type="ORF">ATHL_03171</name>
    <name evidence="4" type="ORF">DEQ80_01035</name>
</gene>
<dbReference type="STRING" id="229919.GCA_001050195_03110"/>
<dbReference type="EMBL" id="DPBP01000005">
    <property type="protein sequence ID" value="HCE16419.1"/>
    <property type="molecule type" value="Genomic_DNA"/>
</dbReference>